<accession>A0A919TYJ7</accession>
<gene>
    <name evidence="2" type="ORF">Ate02nite_89990</name>
</gene>
<dbReference type="EMBL" id="BOMY01000060">
    <property type="protein sequence ID" value="GIF26269.1"/>
    <property type="molecule type" value="Genomic_DNA"/>
</dbReference>
<feature type="chain" id="PRO_5037389218" description="Chlorophyllase" evidence="1">
    <location>
        <begin position="32"/>
        <end position="311"/>
    </location>
</feature>
<protein>
    <recommendedName>
        <fullName evidence="4">Chlorophyllase</fullName>
    </recommendedName>
</protein>
<dbReference type="Pfam" id="PF07224">
    <property type="entry name" value="Chlorophyllase"/>
    <property type="match status" value="1"/>
</dbReference>
<sequence length="311" mass="31821">MVLRLSRRGAVAAAVGTLLAGVLVSPAPASAATVYTATTSYGSTINGDPADIYYPVTSASHKDWPVVLLLQGADVDKGFYSGFAQKVASYGFVVAVPNHTRTVSDATGLFADALEANWTVDWASSEDSRSGSPLKGQIDSGKLLLAGHSFGGAAGLGVTTGLSITPFTSSIAIAPSELKAAAFYGTNNAIPDTSIVLPVLNNVPVALIQGSVDGIGSPQDSLTTYYLLAGTPKLFVSVTGANHYGITNAQNPAGAIPDGSAQTLAQATAVETIGRWTAQFLLAQLGDSAAKAYVYGGGDPADTNVETKYWK</sequence>
<proteinExistence type="predicted"/>
<dbReference type="AlphaFoldDB" id="A0A919TYJ7"/>
<comment type="caution">
    <text evidence="2">The sequence shown here is derived from an EMBL/GenBank/DDBJ whole genome shotgun (WGS) entry which is preliminary data.</text>
</comment>
<name>A0A919TYJ7_9ACTN</name>
<evidence type="ECO:0000313" key="2">
    <source>
        <dbReference type="EMBL" id="GIF26269.1"/>
    </source>
</evidence>
<dbReference type="PANTHER" id="PTHR33428:SF14">
    <property type="entry name" value="CARBOXYLESTERASE TYPE B DOMAIN-CONTAINING PROTEIN"/>
    <property type="match status" value="1"/>
</dbReference>
<keyword evidence="3" id="KW-1185">Reference proteome</keyword>
<evidence type="ECO:0000256" key="1">
    <source>
        <dbReference type="SAM" id="SignalP"/>
    </source>
</evidence>
<dbReference type="PROSITE" id="PS51318">
    <property type="entry name" value="TAT"/>
    <property type="match status" value="1"/>
</dbReference>
<dbReference type="InterPro" id="IPR029058">
    <property type="entry name" value="AB_hydrolase_fold"/>
</dbReference>
<dbReference type="Gene3D" id="3.40.50.1820">
    <property type="entry name" value="alpha/beta hydrolase"/>
    <property type="match status" value="1"/>
</dbReference>
<evidence type="ECO:0000313" key="3">
    <source>
        <dbReference type="Proteomes" id="UP000623608"/>
    </source>
</evidence>
<dbReference type="RefSeq" id="WP_203814077.1">
    <property type="nucleotide sequence ID" value="NZ_BOMY01000060.1"/>
</dbReference>
<organism evidence="2 3">
    <name type="scientific">Paractinoplanes tereljensis</name>
    <dbReference type="NCBI Taxonomy" id="571912"/>
    <lineage>
        <taxon>Bacteria</taxon>
        <taxon>Bacillati</taxon>
        <taxon>Actinomycetota</taxon>
        <taxon>Actinomycetes</taxon>
        <taxon>Micromonosporales</taxon>
        <taxon>Micromonosporaceae</taxon>
        <taxon>Paractinoplanes</taxon>
    </lineage>
</organism>
<dbReference type="SUPFAM" id="SSF53474">
    <property type="entry name" value="alpha/beta-Hydrolases"/>
    <property type="match status" value="1"/>
</dbReference>
<feature type="signal peptide" evidence="1">
    <location>
        <begin position="1"/>
        <end position="31"/>
    </location>
</feature>
<dbReference type="InterPro" id="IPR006311">
    <property type="entry name" value="TAT_signal"/>
</dbReference>
<dbReference type="InterPro" id="IPR017395">
    <property type="entry name" value="Chlorophyllase-like"/>
</dbReference>
<dbReference type="Proteomes" id="UP000623608">
    <property type="component" value="Unassembled WGS sequence"/>
</dbReference>
<evidence type="ECO:0008006" key="4">
    <source>
        <dbReference type="Google" id="ProtNLM"/>
    </source>
</evidence>
<dbReference type="PANTHER" id="PTHR33428">
    <property type="entry name" value="CHLOROPHYLLASE-2, CHLOROPLASTIC"/>
    <property type="match status" value="1"/>
</dbReference>
<keyword evidence="1" id="KW-0732">Signal</keyword>
<reference evidence="2" key="1">
    <citation type="submission" date="2021-01" db="EMBL/GenBank/DDBJ databases">
        <title>Whole genome shotgun sequence of Actinoplanes tereljensis NBRC 105297.</title>
        <authorList>
            <person name="Komaki H."/>
            <person name="Tamura T."/>
        </authorList>
    </citation>
    <scope>NUCLEOTIDE SEQUENCE</scope>
    <source>
        <strain evidence="2">NBRC 105297</strain>
    </source>
</reference>